<dbReference type="RefSeq" id="WP_203741911.1">
    <property type="nucleotide sequence ID" value="NZ_BAAAUC010000003.1"/>
</dbReference>
<reference evidence="1" key="1">
    <citation type="submission" date="2021-01" db="EMBL/GenBank/DDBJ databases">
        <title>Whole genome shotgun sequence of Actinoplanes cyaneus NBRC 14990.</title>
        <authorList>
            <person name="Komaki H."/>
            <person name="Tamura T."/>
        </authorList>
    </citation>
    <scope>NUCLEOTIDE SEQUENCE</scope>
    <source>
        <strain evidence="1">NBRC 14990</strain>
    </source>
</reference>
<accession>A0A919MC17</accession>
<dbReference type="AlphaFoldDB" id="A0A919MC17"/>
<gene>
    <name evidence="1" type="ORF">Acy02nite_35570</name>
</gene>
<comment type="caution">
    <text evidence="1">The sequence shown here is derived from an EMBL/GenBank/DDBJ whole genome shotgun (WGS) entry which is preliminary data.</text>
</comment>
<dbReference type="Proteomes" id="UP000619479">
    <property type="component" value="Unassembled WGS sequence"/>
</dbReference>
<organism evidence="1 2">
    <name type="scientific">Actinoplanes cyaneus</name>
    <dbReference type="NCBI Taxonomy" id="52696"/>
    <lineage>
        <taxon>Bacteria</taxon>
        <taxon>Bacillati</taxon>
        <taxon>Actinomycetota</taxon>
        <taxon>Actinomycetes</taxon>
        <taxon>Micromonosporales</taxon>
        <taxon>Micromonosporaceae</taxon>
        <taxon>Actinoplanes</taxon>
    </lineage>
</organism>
<keyword evidence="2" id="KW-1185">Reference proteome</keyword>
<evidence type="ECO:0000313" key="1">
    <source>
        <dbReference type="EMBL" id="GID65676.1"/>
    </source>
</evidence>
<protein>
    <submittedName>
        <fullName evidence="1">Uncharacterized protein</fullName>
    </submittedName>
</protein>
<sequence length="317" mass="35115">MSRVLTLLDSGSVDRGTIDRVLQSVVFFADAVAVRASYRVAGPDKPRARQIDRRLTDLHEQKLVSLWAHEYEVDDAGRVRAPFAPGSDRRTADVVVEAAGLAERLAEMNDMLRVSRDEAYRRHPGRPLRQGVAEVVSLRNHLSSLVISAELGQDGLLANPAARGILLQPGGVDRPATFREAVAQEVVGRLRLGPLSMLTPEEIAVARRNNAGFRRLLDEALLAISRGMDPVITPEAAAQEIVNRYRETTTRMNLRSQTGALATDVAFDVLGMVMPPSVLVKYALNAFTWRRRAKEAQPYLMLMHLERRLGQHAPPPR</sequence>
<proteinExistence type="predicted"/>
<evidence type="ECO:0000313" key="2">
    <source>
        <dbReference type="Proteomes" id="UP000619479"/>
    </source>
</evidence>
<dbReference type="EMBL" id="BOMH01000027">
    <property type="protein sequence ID" value="GID65676.1"/>
    <property type="molecule type" value="Genomic_DNA"/>
</dbReference>
<name>A0A919MC17_9ACTN</name>